<dbReference type="InterPro" id="IPR001810">
    <property type="entry name" value="F-box_dom"/>
</dbReference>
<dbReference type="Gene3D" id="1.20.1280.50">
    <property type="match status" value="1"/>
</dbReference>
<dbReference type="SMART" id="SM00256">
    <property type="entry name" value="FBOX"/>
    <property type="match status" value="1"/>
</dbReference>
<reference evidence="2 3" key="1">
    <citation type="journal article" date="2018" name="Nat. Genet.">
        <title>The Rosa genome provides new insights in the design of modern roses.</title>
        <authorList>
            <person name="Bendahmane M."/>
        </authorList>
    </citation>
    <scope>NUCLEOTIDE SEQUENCE [LARGE SCALE GENOMIC DNA]</scope>
    <source>
        <strain evidence="3">cv. Old Blush</strain>
    </source>
</reference>
<dbReference type="Pfam" id="PF08387">
    <property type="entry name" value="FBD"/>
    <property type="match status" value="1"/>
</dbReference>
<evidence type="ECO:0000259" key="1">
    <source>
        <dbReference type="PROSITE" id="PS50181"/>
    </source>
</evidence>
<feature type="domain" description="F-box" evidence="1">
    <location>
        <begin position="23"/>
        <end position="71"/>
    </location>
</feature>
<dbReference type="PANTHER" id="PTHR31900:SF34">
    <property type="entry name" value="EMB|CAB62440.1-RELATED"/>
    <property type="match status" value="1"/>
</dbReference>
<dbReference type="OMA" id="HENTSFL"/>
<dbReference type="InterPro" id="IPR032675">
    <property type="entry name" value="LRR_dom_sf"/>
</dbReference>
<dbReference type="SUPFAM" id="SSF52047">
    <property type="entry name" value="RNI-like"/>
    <property type="match status" value="1"/>
</dbReference>
<dbReference type="CDD" id="cd22160">
    <property type="entry name" value="F-box_AtFBL13-like"/>
    <property type="match status" value="1"/>
</dbReference>
<dbReference type="Gramene" id="PRQ48886">
    <property type="protein sequence ID" value="PRQ48886"/>
    <property type="gene ID" value="RchiOBHm_Chr2g0115721"/>
</dbReference>
<gene>
    <name evidence="2" type="ORF">RchiOBHm_Chr2g0115721</name>
</gene>
<dbReference type="EMBL" id="PDCK01000040">
    <property type="protein sequence ID" value="PRQ48886.1"/>
    <property type="molecule type" value="Genomic_DNA"/>
</dbReference>
<dbReference type="PANTHER" id="PTHR31900">
    <property type="entry name" value="F-BOX/RNI SUPERFAMILY PROTEIN-RELATED"/>
    <property type="match status" value="1"/>
</dbReference>
<dbReference type="SMART" id="SM00579">
    <property type="entry name" value="FBD"/>
    <property type="match status" value="1"/>
</dbReference>
<dbReference type="InterPro" id="IPR006566">
    <property type="entry name" value="FBD"/>
</dbReference>
<dbReference type="Proteomes" id="UP000238479">
    <property type="component" value="Chromosome 2"/>
</dbReference>
<name>A0A2P6RR23_ROSCH</name>
<dbReference type="InterPro" id="IPR055411">
    <property type="entry name" value="LRR_FXL15/At3g58940/PEG3-like"/>
</dbReference>
<sequence>MDQRLPKLTRAEMVSESKQQHGVDRISELPDGVLCHILSFLPTIDVVRTAILSARWKNIWTSVCNLDFSDQDFPPTWISSDRFVTFVDHALSLRSSSDIQKFRIKQSRVSYFSDEDFSRFEGWICTAIRRNVVDLNLFVGVEDYLELKYKMPQSLFLSKTLVSLKLFESCFSYVPPTTGCFPSLKFLSAAFVFPDMQSMENLFSHCPVLEDLTILASLGDQDNLSVNIFTPELKKLSVNLHTYSIEGKDRLSSCIINAPKLETLYLKMDGLTYYFLEKAHFLAQARLEFNDRCKDNPAFADHAIKLLGGISSVQELLLSVYSFEVCSLPNFNNLTTLELALQESQYWELLIEMLKRSPNLECLELCYDGVTWREEYGDQWNPVNPPELVPTCLSSHLTSISIWEFKGQLDEMEVVKYLLQNGVVLKKMNIFTELHSEGLLYSLDELRKEFSVFPKGSKDCRVIIEDLRKL</sequence>
<evidence type="ECO:0000313" key="2">
    <source>
        <dbReference type="EMBL" id="PRQ48886.1"/>
    </source>
</evidence>
<comment type="caution">
    <text evidence="2">The sequence shown here is derived from an EMBL/GenBank/DDBJ whole genome shotgun (WGS) entry which is preliminary data.</text>
</comment>
<dbReference type="Gene3D" id="3.80.10.10">
    <property type="entry name" value="Ribonuclease Inhibitor"/>
    <property type="match status" value="1"/>
</dbReference>
<dbReference type="Pfam" id="PF00646">
    <property type="entry name" value="F-box"/>
    <property type="match status" value="1"/>
</dbReference>
<proteinExistence type="predicted"/>
<dbReference type="InterPro" id="IPR036047">
    <property type="entry name" value="F-box-like_dom_sf"/>
</dbReference>
<dbReference type="STRING" id="74649.A0A2P6RR23"/>
<organism evidence="2 3">
    <name type="scientific">Rosa chinensis</name>
    <name type="common">China rose</name>
    <dbReference type="NCBI Taxonomy" id="74649"/>
    <lineage>
        <taxon>Eukaryota</taxon>
        <taxon>Viridiplantae</taxon>
        <taxon>Streptophyta</taxon>
        <taxon>Embryophyta</taxon>
        <taxon>Tracheophyta</taxon>
        <taxon>Spermatophyta</taxon>
        <taxon>Magnoliopsida</taxon>
        <taxon>eudicotyledons</taxon>
        <taxon>Gunneridae</taxon>
        <taxon>Pentapetalae</taxon>
        <taxon>rosids</taxon>
        <taxon>fabids</taxon>
        <taxon>Rosales</taxon>
        <taxon>Rosaceae</taxon>
        <taxon>Rosoideae</taxon>
        <taxon>Rosoideae incertae sedis</taxon>
        <taxon>Rosa</taxon>
    </lineage>
</organism>
<dbReference type="SUPFAM" id="SSF81383">
    <property type="entry name" value="F-box domain"/>
    <property type="match status" value="1"/>
</dbReference>
<dbReference type="InterPro" id="IPR053781">
    <property type="entry name" value="F-box_AtFBL13-like"/>
</dbReference>
<dbReference type="AlphaFoldDB" id="A0A2P6RR23"/>
<dbReference type="PROSITE" id="PS50181">
    <property type="entry name" value="FBOX"/>
    <property type="match status" value="1"/>
</dbReference>
<dbReference type="Pfam" id="PF24758">
    <property type="entry name" value="LRR_At5g56370"/>
    <property type="match status" value="1"/>
</dbReference>
<evidence type="ECO:0000313" key="3">
    <source>
        <dbReference type="Proteomes" id="UP000238479"/>
    </source>
</evidence>
<accession>A0A2P6RR23</accession>
<protein>
    <submittedName>
        <fullName evidence="2">Putative F-box domain, FBD domain, leucine-rich repeat domain, L domain-containing protein</fullName>
    </submittedName>
</protein>
<dbReference type="InterPro" id="IPR050232">
    <property type="entry name" value="FBL13/AtMIF1-like"/>
</dbReference>
<dbReference type="OrthoDB" id="612216at2759"/>
<keyword evidence="3" id="KW-1185">Reference proteome</keyword>